<name>A0ACC0UVX5_9HYPO</name>
<accession>A0ACC0UVX5</accession>
<evidence type="ECO:0000313" key="1">
    <source>
        <dbReference type="EMBL" id="KAI9898229.1"/>
    </source>
</evidence>
<dbReference type="EMBL" id="CM047945">
    <property type="protein sequence ID" value="KAI9898229.1"/>
    <property type="molecule type" value="Genomic_DNA"/>
</dbReference>
<proteinExistence type="predicted"/>
<dbReference type="Proteomes" id="UP001163324">
    <property type="component" value="Chromosome 6"/>
</dbReference>
<comment type="caution">
    <text evidence="1">The sequence shown here is derived from an EMBL/GenBank/DDBJ whole genome shotgun (WGS) entry which is preliminary data.</text>
</comment>
<keyword evidence="2" id="KW-1185">Reference proteome</keyword>
<sequence length="1043" mass="114157">MEHLSPGTPAETLRETVSYWTKFIDRCITQRLETERFTEFVRLVYEKHPLPPAAVASLFLRPQPSNSDSLDPRIPPYLQVLGQLGYINTPAILGALYRFSSSHAQARVPGEGGGGGGGGGGAGDGASDGDKAAKDPVYWRSSYWAEEVLFYRLTKSVVEGRAVPDTSTALEVAKIMSKWMSLFTAASGVFAADGMGDGPMTTGSQVQEEMESARAAFVALLMRLCDDSVFTAAVVKSMAKKVRQDLSQSLASFVPTLQLVPQVTDKLERFRTEELARADPEDEKKQAADAAMNEMLSSAVGLEHFEVSPVEIINTRVGLYVYLNALLVGRPIFEDHDFFTYLNNRYHGDAQSGAIQLILASFDILANAVFRNSGKEDAHLLRSFLVNKVPVLLRVICQSQFSAVSAEVCVTEALKTVDASLFPTASAMFDESKSSNPYTESVREEFCAACVSQGLVDKARLDSILGEISMGYEPKKYVKNELVRKCLSDSDKLQGLVRDLEKMDGNVSVVSEAIVELIRQMCNSKDTTSLKLLCAQLVQRPHSLDILLLFQRLPNVVEPLCHLLDKWKYDDDQNEYQPVYEEFGAILLLVLGFAYRYDLTPLDMGIYSSSSSVGKIIAWGHVHRELQDLTEKENEHLGGWIRGLFDAEVGSLSDELMSSYPPQEFYLLVSSLFQNIVTGYANGYLTDEVLKGGVEYLVDTFLLPSLVPGIRFLADHLWIDGKEQKAAIKVLQLILLPSQISGEASLMHTSVKYIIAKPLEHALRSYQKRDPQNQDINPLLNAIKDNVPMSRRTGDAEMNEIEGWCSTQPNGFMSAIKNTIQVLMQWGMHNSLNTMPTTYTHRQLNVAINMCGARKVLNAILEEVKSQSEVGNASFVYEVAVALICAPNVTKEPPPPPPATDGEGNVQAPLPPAQLPLTLREVLRIDAEDCLKIQKTDAVLAEHVVRLHRRVEAQLSLPQIQTPQTNLLQANMSLDLDANAGAAAAAAVAAGLGDVMVGAGDLDMSGMRDLGGAGAGSAGGDDLFSGFGADLDANFDWDSMDMS</sequence>
<protein>
    <submittedName>
        <fullName evidence="1">Uncharacterized protein</fullName>
    </submittedName>
</protein>
<gene>
    <name evidence="1" type="ORF">N3K66_006589</name>
</gene>
<evidence type="ECO:0000313" key="2">
    <source>
        <dbReference type="Proteomes" id="UP001163324"/>
    </source>
</evidence>
<reference evidence="1" key="1">
    <citation type="submission" date="2022-10" db="EMBL/GenBank/DDBJ databases">
        <title>Complete Genome of Trichothecium roseum strain YXFP-22015, a Plant Pathogen Isolated from Citrus.</title>
        <authorList>
            <person name="Wang Y."/>
            <person name="Zhu L."/>
        </authorList>
    </citation>
    <scope>NUCLEOTIDE SEQUENCE</scope>
    <source>
        <strain evidence="1">YXFP-22015</strain>
    </source>
</reference>
<organism evidence="1 2">
    <name type="scientific">Trichothecium roseum</name>
    <dbReference type="NCBI Taxonomy" id="47278"/>
    <lineage>
        <taxon>Eukaryota</taxon>
        <taxon>Fungi</taxon>
        <taxon>Dikarya</taxon>
        <taxon>Ascomycota</taxon>
        <taxon>Pezizomycotina</taxon>
        <taxon>Sordariomycetes</taxon>
        <taxon>Hypocreomycetidae</taxon>
        <taxon>Hypocreales</taxon>
        <taxon>Hypocreales incertae sedis</taxon>
        <taxon>Trichothecium</taxon>
    </lineage>
</organism>